<dbReference type="InterPro" id="IPR036097">
    <property type="entry name" value="HisK_dim/P_sf"/>
</dbReference>
<dbReference type="InterPro" id="IPR005467">
    <property type="entry name" value="His_kinase_dom"/>
</dbReference>
<dbReference type="EMBL" id="JAZHPZ010000005">
    <property type="protein sequence ID" value="MEF2966681.1"/>
    <property type="molecule type" value="Genomic_DNA"/>
</dbReference>
<organism evidence="10 11">
    <name type="scientific">Paenibacillus haidiansis</name>
    <dbReference type="NCBI Taxonomy" id="1574488"/>
    <lineage>
        <taxon>Bacteria</taxon>
        <taxon>Bacillati</taxon>
        <taxon>Bacillota</taxon>
        <taxon>Bacilli</taxon>
        <taxon>Bacillales</taxon>
        <taxon>Paenibacillaceae</taxon>
        <taxon>Paenibacillus</taxon>
    </lineage>
</organism>
<dbReference type="CDD" id="cd00082">
    <property type="entry name" value="HisKA"/>
    <property type="match status" value="1"/>
</dbReference>
<keyword evidence="5" id="KW-0547">Nucleotide-binding</keyword>
<evidence type="ECO:0000256" key="2">
    <source>
        <dbReference type="ARBA" id="ARBA00012438"/>
    </source>
</evidence>
<keyword evidence="3" id="KW-0597">Phosphoprotein</keyword>
<evidence type="ECO:0000313" key="11">
    <source>
        <dbReference type="Proteomes" id="UP001306950"/>
    </source>
</evidence>
<dbReference type="SUPFAM" id="SSF55874">
    <property type="entry name" value="ATPase domain of HSP90 chaperone/DNA topoisomerase II/histidine kinase"/>
    <property type="match status" value="1"/>
</dbReference>
<reference evidence="10 11" key="1">
    <citation type="submission" date="2024-02" db="EMBL/GenBank/DDBJ databases">
        <title>A nitrogen-fixing paenibacillus bacterium.</title>
        <authorList>
            <person name="Zhang W.L."/>
            <person name="Chen S.F."/>
        </authorList>
    </citation>
    <scope>NUCLEOTIDE SEQUENCE [LARGE SCALE GENOMIC DNA]</scope>
    <source>
        <strain evidence="10 11">M1</strain>
    </source>
</reference>
<comment type="catalytic activity">
    <reaction evidence="1">
        <text>ATP + protein L-histidine = ADP + protein N-phospho-L-histidine.</text>
        <dbReference type="EC" id="2.7.13.3"/>
    </reaction>
</comment>
<dbReference type="InterPro" id="IPR004358">
    <property type="entry name" value="Sig_transdc_His_kin-like_C"/>
</dbReference>
<proteinExistence type="predicted"/>
<sequence>MAGYGWLLLIPITALTILYINERGTNLALRKELAYINKKLGPLTDPRHPLTQERILTLTSLPELRELLQAINGLLDRAVQSASDYAGTERAMRRMLSNVSHDLKTPLTVIMGYAEMLSQQADLPEEERKRMLGEIHKKTAQVHELINTFFDLARLESGDLDLPFSVMEAGEICRQRILAYFDLLSERGFQVDLDLPEQPVWIYANEEALSRILDNLLSNAMRYGVEGRYLGLSLRPSGNKVHLRVIDRGRGISRTEQTRVFERMYTMEDSRNRNMQGSGLGLTIVKRLVERLGGTIELESTPGVRTCFTVTLPRSERA</sequence>
<dbReference type="InterPro" id="IPR003594">
    <property type="entry name" value="HATPase_dom"/>
</dbReference>
<dbReference type="EC" id="2.7.13.3" evidence="2"/>
<feature type="domain" description="Histidine kinase" evidence="9">
    <location>
        <begin position="98"/>
        <end position="316"/>
    </location>
</feature>
<dbReference type="RefSeq" id="WP_331846894.1">
    <property type="nucleotide sequence ID" value="NZ_JAZHPZ010000005.1"/>
</dbReference>
<dbReference type="Pfam" id="PF02518">
    <property type="entry name" value="HATPase_c"/>
    <property type="match status" value="1"/>
</dbReference>
<evidence type="ECO:0000256" key="1">
    <source>
        <dbReference type="ARBA" id="ARBA00000085"/>
    </source>
</evidence>
<dbReference type="SMART" id="SM00388">
    <property type="entry name" value="HisKA"/>
    <property type="match status" value="1"/>
</dbReference>
<protein>
    <recommendedName>
        <fullName evidence="2">histidine kinase</fullName>
        <ecNumber evidence="2">2.7.13.3</ecNumber>
    </recommendedName>
</protein>
<keyword evidence="11" id="KW-1185">Reference proteome</keyword>
<dbReference type="InterPro" id="IPR050736">
    <property type="entry name" value="Sensor_HK_Regulatory"/>
</dbReference>
<dbReference type="Proteomes" id="UP001306950">
    <property type="component" value="Unassembled WGS sequence"/>
</dbReference>
<dbReference type="PANTHER" id="PTHR43711">
    <property type="entry name" value="TWO-COMPONENT HISTIDINE KINASE"/>
    <property type="match status" value="1"/>
</dbReference>
<dbReference type="Pfam" id="PF00512">
    <property type="entry name" value="HisKA"/>
    <property type="match status" value="1"/>
</dbReference>
<dbReference type="GO" id="GO:0004673">
    <property type="term" value="F:protein histidine kinase activity"/>
    <property type="evidence" value="ECO:0007669"/>
    <property type="project" value="UniProtKB-EC"/>
</dbReference>
<dbReference type="PRINTS" id="PR00344">
    <property type="entry name" value="BCTRLSENSOR"/>
</dbReference>
<accession>A0ABU7VSD8</accession>
<evidence type="ECO:0000256" key="7">
    <source>
        <dbReference type="ARBA" id="ARBA00022840"/>
    </source>
</evidence>
<evidence type="ECO:0000256" key="3">
    <source>
        <dbReference type="ARBA" id="ARBA00022553"/>
    </source>
</evidence>
<keyword evidence="7" id="KW-0067">ATP-binding</keyword>
<dbReference type="PROSITE" id="PS50109">
    <property type="entry name" value="HIS_KIN"/>
    <property type="match status" value="1"/>
</dbReference>
<dbReference type="Gene3D" id="1.10.287.130">
    <property type="match status" value="1"/>
</dbReference>
<evidence type="ECO:0000256" key="8">
    <source>
        <dbReference type="ARBA" id="ARBA00023012"/>
    </source>
</evidence>
<keyword evidence="8" id="KW-0902">Two-component regulatory system</keyword>
<name>A0ABU7VSD8_9BACL</name>
<gene>
    <name evidence="10" type="ORF">V3851_12645</name>
</gene>
<evidence type="ECO:0000256" key="6">
    <source>
        <dbReference type="ARBA" id="ARBA00022777"/>
    </source>
</evidence>
<dbReference type="SMART" id="SM00387">
    <property type="entry name" value="HATPase_c"/>
    <property type="match status" value="1"/>
</dbReference>
<dbReference type="InterPro" id="IPR036890">
    <property type="entry name" value="HATPase_C_sf"/>
</dbReference>
<dbReference type="SUPFAM" id="SSF47384">
    <property type="entry name" value="Homodimeric domain of signal transducing histidine kinase"/>
    <property type="match status" value="1"/>
</dbReference>
<dbReference type="InterPro" id="IPR003661">
    <property type="entry name" value="HisK_dim/P_dom"/>
</dbReference>
<evidence type="ECO:0000256" key="5">
    <source>
        <dbReference type="ARBA" id="ARBA00022741"/>
    </source>
</evidence>
<evidence type="ECO:0000259" key="9">
    <source>
        <dbReference type="PROSITE" id="PS50109"/>
    </source>
</evidence>
<evidence type="ECO:0000313" key="10">
    <source>
        <dbReference type="EMBL" id="MEF2966681.1"/>
    </source>
</evidence>
<keyword evidence="6 10" id="KW-0418">Kinase</keyword>
<comment type="caution">
    <text evidence="10">The sequence shown here is derived from an EMBL/GenBank/DDBJ whole genome shotgun (WGS) entry which is preliminary data.</text>
</comment>
<evidence type="ECO:0000256" key="4">
    <source>
        <dbReference type="ARBA" id="ARBA00022679"/>
    </source>
</evidence>
<dbReference type="PANTHER" id="PTHR43711:SF1">
    <property type="entry name" value="HISTIDINE KINASE 1"/>
    <property type="match status" value="1"/>
</dbReference>
<dbReference type="Gene3D" id="3.30.565.10">
    <property type="entry name" value="Histidine kinase-like ATPase, C-terminal domain"/>
    <property type="match status" value="1"/>
</dbReference>
<keyword evidence="4 10" id="KW-0808">Transferase</keyword>